<dbReference type="CDD" id="cd03011">
    <property type="entry name" value="TlpA_like_ScsD_MtbDsbE"/>
    <property type="match status" value="1"/>
</dbReference>
<dbReference type="AlphaFoldDB" id="A0A1Y6GC48"/>
<accession>A0A1Y6GC48</accession>
<organism evidence="2 4">
    <name type="scientific">Raoultella ornithinolytica</name>
    <name type="common">Klebsiella ornithinolytica</name>
    <dbReference type="NCBI Taxonomy" id="54291"/>
    <lineage>
        <taxon>Bacteria</taxon>
        <taxon>Pseudomonadati</taxon>
        <taxon>Pseudomonadota</taxon>
        <taxon>Gammaproteobacteria</taxon>
        <taxon>Enterobacterales</taxon>
        <taxon>Enterobacteriaceae</taxon>
        <taxon>Klebsiella/Raoultella group</taxon>
        <taxon>Raoultella</taxon>
    </lineage>
</organism>
<dbReference type="GeneID" id="93752339"/>
<dbReference type="Gene3D" id="3.40.30.10">
    <property type="entry name" value="Glutaredoxin"/>
    <property type="match status" value="1"/>
</dbReference>
<name>A0A1Y6GC48_RAOOR</name>
<evidence type="ECO:0000313" key="4">
    <source>
        <dbReference type="Proteomes" id="UP000229713"/>
    </source>
</evidence>
<dbReference type="RefSeq" id="WP_015585778.1">
    <property type="nucleotide sequence ID" value="NZ_ABDFAB020000010.1"/>
</dbReference>
<evidence type="ECO:0000313" key="2">
    <source>
        <dbReference type="EMBL" id="PIK82239.1"/>
    </source>
</evidence>
<dbReference type="Pfam" id="PF08534">
    <property type="entry name" value="Redoxin"/>
    <property type="match status" value="1"/>
</dbReference>
<proteinExistence type="predicted"/>
<dbReference type="STRING" id="54291.TE10_23585"/>
<reference evidence="2 4" key="1">
    <citation type="submission" date="2017-07" db="EMBL/GenBank/DDBJ databases">
        <title>Raoultella ornithinolytica strain HH3 draft genome.</title>
        <authorList>
            <person name="Duceppe M.-O."/>
            <person name="Huang H."/>
            <person name="Phipps-Todd B."/>
        </authorList>
    </citation>
    <scope>NUCLEOTIDE SEQUENCE [LARGE SCALE GENOMIC DNA]</scope>
    <source>
        <strain evidence="2 4">HH3</strain>
    </source>
</reference>
<dbReference type="EMBL" id="NKYI01000029">
    <property type="protein sequence ID" value="PIK82239.1"/>
    <property type="molecule type" value="Genomic_DNA"/>
</dbReference>
<dbReference type="InterPro" id="IPR050553">
    <property type="entry name" value="Thioredoxin_ResA/DsbE_sf"/>
</dbReference>
<dbReference type="GO" id="GO:0016491">
    <property type="term" value="F:oxidoreductase activity"/>
    <property type="evidence" value="ECO:0007669"/>
    <property type="project" value="InterPro"/>
</dbReference>
<dbReference type="Proteomes" id="UP001064206">
    <property type="component" value="Chromosome"/>
</dbReference>
<feature type="domain" description="Redoxin" evidence="1">
    <location>
        <begin position="39"/>
        <end position="142"/>
    </location>
</feature>
<protein>
    <submittedName>
        <fullName evidence="2">Protein disulfide oxidoreductase</fullName>
    </submittedName>
</protein>
<evidence type="ECO:0000259" key="1">
    <source>
        <dbReference type="Pfam" id="PF08534"/>
    </source>
</evidence>
<reference evidence="3" key="2">
    <citation type="submission" date="2022-09" db="EMBL/GenBank/DDBJ databases">
        <title>Multidrug resistance Raoultella ornithinolytica Strain MQB_Silv_108.</title>
        <authorList>
            <person name="Quintela-Baluja M."/>
        </authorList>
    </citation>
    <scope>NUCLEOTIDE SEQUENCE</scope>
    <source>
        <strain evidence="3">MQB_Silv_108</strain>
    </source>
</reference>
<dbReference type="SUPFAM" id="SSF52833">
    <property type="entry name" value="Thioredoxin-like"/>
    <property type="match status" value="1"/>
</dbReference>
<dbReference type="PANTHER" id="PTHR42852:SF17">
    <property type="entry name" value="THIOREDOXIN-LIKE PROTEIN HI_1115"/>
    <property type="match status" value="1"/>
</dbReference>
<gene>
    <name evidence="2" type="ORF">CFY86_23125</name>
    <name evidence="3" type="ORF">N2J37_04265</name>
</gene>
<dbReference type="eggNOG" id="COG0526">
    <property type="taxonomic scope" value="Bacteria"/>
</dbReference>
<dbReference type="PaxDb" id="1286170-RORB6_22830"/>
<evidence type="ECO:0000313" key="3">
    <source>
        <dbReference type="EMBL" id="UXE39005.1"/>
    </source>
</evidence>
<dbReference type="InterPro" id="IPR013740">
    <property type="entry name" value="Redoxin"/>
</dbReference>
<dbReference type="Proteomes" id="UP000229713">
    <property type="component" value="Unassembled WGS sequence"/>
</dbReference>
<dbReference type="InterPro" id="IPR036249">
    <property type="entry name" value="Thioredoxin-like_sf"/>
</dbReference>
<dbReference type="EMBL" id="CP104450">
    <property type="protein sequence ID" value="UXE39005.1"/>
    <property type="molecule type" value="Genomic_DNA"/>
</dbReference>
<dbReference type="PANTHER" id="PTHR42852">
    <property type="entry name" value="THIOL:DISULFIDE INTERCHANGE PROTEIN DSBE"/>
    <property type="match status" value="1"/>
</dbReference>
<sequence>MVSKLRRWLRELMILLLLAGALIVGMDYLRRPALPPNLTTTPLQTLEGNVVDLHAMSQQRPLLIYVWATWCGVCRYTTPSVAALASNGGNVMTVALRSGDDAMLSNWLAHKKMALPTVNDPDGGLSRQWGVQVTPTLIVISRGEVKSITTGWTSGWGMRLRLWLAS</sequence>